<dbReference type="AlphaFoldDB" id="A0A7R7VXX0"/>
<dbReference type="Gene3D" id="1.25.40.20">
    <property type="entry name" value="Ankyrin repeat-containing domain"/>
    <property type="match status" value="1"/>
</dbReference>
<organism evidence="2 3">
    <name type="scientific">Aspergillus chevalieri</name>
    <name type="common">Eurotium chevalieri</name>
    <dbReference type="NCBI Taxonomy" id="182096"/>
    <lineage>
        <taxon>Eukaryota</taxon>
        <taxon>Fungi</taxon>
        <taxon>Dikarya</taxon>
        <taxon>Ascomycota</taxon>
        <taxon>Pezizomycotina</taxon>
        <taxon>Eurotiomycetes</taxon>
        <taxon>Eurotiomycetidae</taxon>
        <taxon>Eurotiales</taxon>
        <taxon>Aspergillaceae</taxon>
        <taxon>Aspergillus</taxon>
        <taxon>Aspergillus subgen. Aspergillus</taxon>
    </lineage>
</organism>
<evidence type="ECO:0008006" key="4">
    <source>
        <dbReference type="Google" id="ProtNLM"/>
    </source>
</evidence>
<dbReference type="Proteomes" id="UP000637239">
    <property type="component" value="Chromosome 8"/>
</dbReference>
<dbReference type="EMBL" id="AP024423">
    <property type="protein sequence ID" value="BCR92786.1"/>
    <property type="molecule type" value="Genomic_DNA"/>
</dbReference>
<gene>
    <name evidence="2" type="ORF">ACHE_80686S</name>
</gene>
<dbReference type="InterPro" id="IPR002110">
    <property type="entry name" value="Ankyrin_rpt"/>
</dbReference>
<feature type="repeat" description="ANK" evidence="1">
    <location>
        <begin position="1"/>
        <end position="26"/>
    </location>
</feature>
<protein>
    <recommendedName>
        <fullName evidence="4">Ankyrin repeat protein</fullName>
    </recommendedName>
</protein>
<dbReference type="InterPro" id="IPR036770">
    <property type="entry name" value="Ankyrin_rpt-contain_sf"/>
</dbReference>
<evidence type="ECO:0000313" key="2">
    <source>
        <dbReference type="EMBL" id="BCR92786.1"/>
    </source>
</evidence>
<evidence type="ECO:0000256" key="1">
    <source>
        <dbReference type="PROSITE-ProRule" id="PRU00023"/>
    </source>
</evidence>
<name>A0A7R7VXX0_ASPCH</name>
<accession>A0A7R7VXX0</accession>
<reference evidence="2" key="2">
    <citation type="submission" date="2021-02" db="EMBL/GenBank/DDBJ databases">
        <title>Aspergillus chevalieri M1 genome sequence.</title>
        <authorList>
            <person name="Kadooka C."/>
            <person name="Mori K."/>
            <person name="Futagami T."/>
        </authorList>
    </citation>
    <scope>NUCLEOTIDE SEQUENCE</scope>
    <source>
        <strain evidence="2">M1</strain>
    </source>
</reference>
<keyword evidence="1" id="KW-0040">ANK repeat</keyword>
<reference evidence="2" key="1">
    <citation type="submission" date="2021-01" db="EMBL/GenBank/DDBJ databases">
        <authorList>
            <consortium name="Aspergillus chevalieri M1 genome sequencing consortium"/>
            <person name="Kazuki M."/>
            <person name="Futagami T."/>
        </authorList>
    </citation>
    <scope>NUCLEOTIDE SEQUENCE</scope>
    <source>
        <strain evidence="2">M1</strain>
    </source>
</reference>
<dbReference type="RefSeq" id="XP_043141299.1">
    <property type="nucleotide sequence ID" value="XM_043284084.1"/>
</dbReference>
<sequence length="56" mass="6336">MVVQKGRLGVVRLLLEFGADVRSKDKNGRTALWLVKESKYRSRDIEVLVETMGSNS</sequence>
<proteinExistence type="predicted"/>
<dbReference type="PROSITE" id="PS50088">
    <property type="entry name" value="ANK_REPEAT"/>
    <property type="match status" value="1"/>
</dbReference>
<dbReference type="KEGG" id="ache:ACHE_80686S"/>
<dbReference type="Pfam" id="PF13637">
    <property type="entry name" value="Ank_4"/>
    <property type="match status" value="1"/>
</dbReference>
<dbReference type="SUPFAM" id="SSF48403">
    <property type="entry name" value="Ankyrin repeat"/>
    <property type="match status" value="1"/>
</dbReference>
<keyword evidence="3" id="KW-1185">Reference proteome</keyword>
<dbReference type="GeneID" id="66987135"/>
<evidence type="ECO:0000313" key="3">
    <source>
        <dbReference type="Proteomes" id="UP000637239"/>
    </source>
</evidence>